<dbReference type="GO" id="GO:0030286">
    <property type="term" value="C:dynein complex"/>
    <property type="evidence" value="ECO:0007669"/>
    <property type="project" value="InterPro"/>
</dbReference>
<dbReference type="Gene3D" id="1.20.58.1120">
    <property type="match status" value="1"/>
</dbReference>
<evidence type="ECO:0000313" key="5">
    <source>
        <dbReference type="Proteomes" id="UP000030754"/>
    </source>
</evidence>
<dbReference type="InterPro" id="IPR042222">
    <property type="entry name" value="Dynein_2_N"/>
</dbReference>
<protein>
    <recommendedName>
        <fullName evidence="6">Dynein heavy chain linker domain-containing protein</fullName>
    </recommendedName>
</protein>
<reference evidence="4" key="1">
    <citation type="submission" date="2013-10" db="EMBL/GenBank/DDBJ databases">
        <title>Genomic analysis of the causative agents of coccidiosis in chickens.</title>
        <authorList>
            <person name="Reid A.J."/>
            <person name="Blake D."/>
            <person name="Billington K."/>
            <person name="Browne H."/>
            <person name="Dunn M."/>
            <person name="Hung S."/>
            <person name="Kawahara F."/>
            <person name="Miranda-Saavedra D."/>
            <person name="Mourier T."/>
            <person name="Nagra H."/>
            <person name="Otto T.D."/>
            <person name="Rawlings N."/>
            <person name="Sanchez A."/>
            <person name="Sanders M."/>
            <person name="Subramaniam C."/>
            <person name="Tay Y."/>
            <person name="Dear P."/>
            <person name="Doerig C."/>
            <person name="Gruber A."/>
            <person name="Parkinson J."/>
            <person name="Shirley M."/>
            <person name="Wan K.L."/>
            <person name="Berriman M."/>
            <person name="Tomley F."/>
            <person name="Pain A."/>
        </authorList>
    </citation>
    <scope>NUCLEOTIDE SEQUENCE [LARGE SCALE GENOMIC DNA]</scope>
    <source>
        <strain evidence="4">Houghton</strain>
    </source>
</reference>
<accession>U6N949</accession>
<keyword evidence="1" id="KW-0175">Coiled coil</keyword>
<keyword evidence="5" id="KW-1185">Reference proteome</keyword>
<dbReference type="InterPro" id="IPR013602">
    <property type="entry name" value="Dynein_heavy_linker"/>
</dbReference>
<proteinExistence type="predicted"/>
<feature type="domain" description="Dynein heavy chain hydrolytic ATP-binding dynein motor region" evidence="3">
    <location>
        <begin position="403"/>
        <end position="451"/>
    </location>
</feature>
<evidence type="ECO:0000313" key="4">
    <source>
        <dbReference type="EMBL" id="CDJ70401.1"/>
    </source>
</evidence>
<feature type="domain" description="Dynein heavy chain linker" evidence="2">
    <location>
        <begin position="82"/>
        <end position="265"/>
    </location>
</feature>
<dbReference type="GO" id="GO:0005524">
    <property type="term" value="F:ATP binding"/>
    <property type="evidence" value="ECO:0007669"/>
    <property type="project" value="InterPro"/>
</dbReference>
<dbReference type="Pfam" id="PF08393">
    <property type="entry name" value="DHC_N2"/>
    <property type="match status" value="1"/>
</dbReference>
<dbReference type="InterPro" id="IPR026983">
    <property type="entry name" value="DHC"/>
</dbReference>
<sequence length="504" mass="57392">MPLLFSCSGEADLSEVLSTIEEHQISMQRMLHNSYVGILKDKVEFWAGKLDLAQQVLGMRQEPTVGQLCISSNRLYAESFAFEELAQLQRQWIGLQSIFGSAEALEQLPDETEAFERVDGFWRAYLRKIRNEQSNVITVVEEEGLFEILEEKNKTLAAVQRKLEDYLDLKRSAFPRFYFLSREELVKIISKAKQPNALQQCFQKCFDGVHAVAVAPNGTSIEALYSEDAYKLDLLLPVNALAPVEQWFASLEEAMIESLKINLKAAIQTKVDPGVDLEQWLNEHPPQCILTAAMIHWFSRTEDALHLAHSQGELGAFQERLEDTNNEIQQLALLNSKTNVPSIQKLAQSSLVLMVHARDILSALGRAKNISPLCFEWNRQLRYYWQTDEEHCNIEQLQAKFQYRHEFLGCSSRLVITPLTDKCFVTLTSALQLGYGGAPAGPAGTGIAYTVMLKAYPLFKPYGRSFLYTRADTRHTTNVIAWDMRCYQRRALSACYAMQERLKQ</sequence>
<feature type="coiled-coil region" evidence="1">
    <location>
        <begin position="307"/>
        <end position="334"/>
    </location>
</feature>
<dbReference type="InterPro" id="IPR027417">
    <property type="entry name" value="P-loop_NTPase"/>
</dbReference>
<reference evidence="4" key="2">
    <citation type="submission" date="2013-10" db="EMBL/GenBank/DDBJ databases">
        <authorList>
            <person name="Aslett M."/>
        </authorList>
    </citation>
    <scope>NUCLEOTIDE SEQUENCE [LARGE SCALE GENOMIC DNA]</scope>
    <source>
        <strain evidence="4">Houghton</strain>
    </source>
</reference>
<dbReference type="PANTHER" id="PTHR45703:SF36">
    <property type="entry name" value="DYNEIN HEAVY CHAIN, CYTOPLASMIC"/>
    <property type="match status" value="1"/>
</dbReference>
<dbReference type="RefSeq" id="XP_013438867.1">
    <property type="nucleotide sequence ID" value="XM_013583413.1"/>
</dbReference>
<dbReference type="Pfam" id="PF12774">
    <property type="entry name" value="AAA_6"/>
    <property type="match status" value="1"/>
</dbReference>
<dbReference type="OrthoDB" id="537704at2759"/>
<evidence type="ECO:0000259" key="2">
    <source>
        <dbReference type="Pfam" id="PF08393"/>
    </source>
</evidence>
<dbReference type="PANTHER" id="PTHR45703">
    <property type="entry name" value="DYNEIN HEAVY CHAIN"/>
    <property type="match status" value="1"/>
</dbReference>
<dbReference type="EMBL" id="HG725948">
    <property type="protein sequence ID" value="CDJ70401.1"/>
    <property type="molecule type" value="Genomic_DNA"/>
</dbReference>
<dbReference type="GO" id="GO:0007018">
    <property type="term" value="P:microtubule-based movement"/>
    <property type="evidence" value="ECO:0007669"/>
    <property type="project" value="InterPro"/>
</dbReference>
<dbReference type="AlphaFoldDB" id="U6N949"/>
<dbReference type="GeneID" id="25478468"/>
<dbReference type="GO" id="GO:0045505">
    <property type="term" value="F:dynein intermediate chain binding"/>
    <property type="evidence" value="ECO:0007669"/>
    <property type="project" value="InterPro"/>
</dbReference>
<evidence type="ECO:0008006" key="6">
    <source>
        <dbReference type="Google" id="ProtNLM"/>
    </source>
</evidence>
<dbReference type="Proteomes" id="UP000030754">
    <property type="component" value="Unassembled WGS sequence"/>
</dbReference>
<dbReference type="VEuPathDB" id="ToxoDB:ENH_00083390"/>
<gene>
    <name evidence="4" type="ORF">ENH_00083390</name>
</gene>
<dbReference type="InterPro" id="IPR042228">
    <property type="entry name" value="Dynein_linker_3"/>
</dbReference>
<evidence type="ECO:0000256" key="1">
    <source>
        <dbReference type="SAM" id="Coils"/>
    </source>
</evidence>
<dbReference type="Gene3D" id="1.20.140.100">
    <property type="entry name" value="Dynein heavy chain, N-terminal domain 2"/>
    <property type="match status" value="1"/>
</dbReference>
<organism evidence="4 5">
    <name type="scientific">Eimeria necatrix</name>
    <dbReference type="NCBI Taxonomy" id="51315"/>
    <lineage>
        <taxon>Eukaryota</taxon>
        <taxon>Sar</taxon>
        <taxon>Alveolata</taxon>
        <taxon>Apicomplexa</taxon>
        <taxon>Conoidasida</taxon>
        <taxon>Coccidia</taxon>
        <taxon>Eucoccidiorida</taxon>
        <taxon>Eimeriorina</taxon>
        <taxon>Eimeriidae</taxon>
        <taxon>Eimeria</taxon>
    </lineage>
</organism>
<evidence type="ECO:0000259" key="3">
    <source>
        <dbReference type="Pfam" id="PF12774"/>
    </source>
</evidence>
<dbReference type="GO" id="GO:0051959">
    <property type="term" value="F:dynein light intermediate chain binding"/>
    <property type="evidence" value="ECO:0007669"/>
    <property type="project" value="InterPro"/>
</dbReference>
<dbReference type="InterPro" id="IPR035699">
    <property type="entry name" value="AAA_6"/>
</dbReference>
<dbReference type="Gene3D" id="3.40.50.300">
    <property type="entry name" value="P-loop containing nucleotide triphosphate hydrolases"/>
    <property type="match status" value="1"/>
</dbReference>
<name>U6N949_9EIME</name>
<dbReference type="Gene3D" id="3.20.180.20">
    <property type="entry name" value="Dynein heavy chain, N-terminal domain 2"/>
    <property type="match status" value="1"/>
</dbReference>